<name>A0A159ZAN1_9RHOB</name>
<evidence type="ECO:0008006" key="3">
    <source>
        <dbReference type="Google" id="ProtNLM"/>
    </source>
</evidence>
<dbReference type="EMBL" id="CP012661">
    <property type="protein sequence ID" value="AMY71950.1"/>
    <property type="molecule type" value="Genomic_DNA"/>
</dbReference>
<dbReference type="Gene3D" id="3.30.530.20">
    <property type="match status" value="1"/>
</dbReference>
<organism evidence="1 2">
    <name type="scientific">Frigidibacter mobilis</name>
    <dbReference type="NCBI Taxonomy" id="1335048"/>
    <lineage>
        <taxon>Bacteria</taxon>
        <taxon>Pseudomonadati</taxon>
        <taxon>Pseudomonadota</taxon>
        <taxon>Alphaproteobacteria</taxon>
        <taxon>Rhodobacterales</taxon>
        <taxon>Paracoccaceae</taxon>
        <taxon>Frigidibacter</taxon>
    </lineage>
</organism>
<evidence type="ECO:0000313" key="1">
    <source>
        <dbReference type="EMBL" id="AMY71950.1"/>
    </source>
</evidence>
<keyword evidence="2" id="KW-1185">Reference proteome</keyword>
<dbReference type="Proteomes" id="UP000076128">
    <property type="component" value="Chromosome"/>
</dbReference>
<dbReference type="PATRIC" id="fig|1335048.3.peg.4920"/>
<dbReference type="SUPFAM" id="SSF55961">
    <property type="entry name" value="Bet v1-like"/>
    <property type="match status" value="1"/>
</dbReference>
<reference evidence="1 2" key="1">
    <citation type="submission" date="2015-09" db="EMBL/GenBank/DDBJ databases">
        <title>Complete genome sequence of Defluviimonas alba cai42t isolated from an oilfield in Xinjiang.</title>
        <authorList>
            <person name="Geng S."/>
            <person name="Pan X."/>
            <person name="Wu X."/>
        </authorList>
    </citation>
    <scope>NUCLEOTIDE SEQUENCE [LARGE SCALE GENOMIC DNA]</scope>
    <source>
        <strain evidence="2">cai42</strain>
    </source>
</reference>
<dbReference type="AlphaFoldDB" id="A0A159ZAN1"/>
<evidence type="ECO:0000313" key="2">
    <source>
        <dbReference type="Proteomes" id="UP000076128"/>
    </source>
</evidence>
<dbReference type="STRING" id="1335048.AKL17_4740"/>
<dbReference type="OrthoDB" id="7860307at2"/>
<accession>A0A159ZAN1</accession>
<proteinExistence type="predicted"/>
<gene>
    <name evidence="1" type="ORF">AKL17_4740</name>
</gene>
<dbReference type="InterPro" id="IPR023393">
    <property type="entry name" value="START-like_dom_sf"/>
</dbReference>
<dbReference type="RefSeq" id="WP_066817890.1">
    <property type="nucleotide sequence ID" value="NZ_CP012661.1"/>
</dbReference>
<dbReference type="CDD" id="cd07812">
    <property type="entry name" value="SRPBCC"/>
    <property type="match status" value="1"/>
</dbReference>
<dbReference type="KEGG" id="daa:AKL17_4740"/>
<sequence length="156" mass="17990">MKFSTKEDIEAPVAFVFAELSDFDGFERAAMRRGATIKRLDRRTEPVAGMSWALEFRWRGRERKMVTDMTAYDPPQAMAFLAESAGFEMVLELSFLEMSRRRTRLAVELQIKPRTLASRIMLQSLKLGKAKLSRKFAARVRMAADEIEARHLKQQS</sequence>
<protein>
    <recommendedName>
        <fullName evidence="3">Polyketide cyclase / dehydrase and lipid transport</fullName>
    </recommendedName>
</protein>